<sequence length="753" mass="84423">MKKQPEEGVTGTASLRDKIVGLSESSGRKSYYPMLQQKIRELQGEIADRHRAEETLRETLKRIERQQAVIAEISTHPTVFHGLLQEAAPMITARMTHAMDVARASLWMMQADRLCCMDKFDAPGGEHTSGTCLECGRFDTYFEAIKKGPVIVTDALQDPRTRDFSPKYLEANGIASMLDVPVLIDGELTAVICFEHVGEPRAWQPDEVTFASRIADQVALILAGQRRRITEEQLQSAHTDLTRNLRFTEVLLDAIPIPIFYKDSERRYLGCNQTFTDIMGITSEALRGRTARELWPDLADAYDNNDQSLRQDTRKSTYESKVRDRNGDLREVIFAKQIFFDEFKNAQGIIGSFVDITERNRTAKETQRLRTLLANIINSMPSMLIGVDADGRIAQWNQQAALVTGVSEAQAQGRPLGQVVPWLGSEMRKIRQSIASKKPLFEGKLSRVEHGETMYEDVTIYPLITNGVEGAVIRIDDVTEKVRIEEILIQSEKMLSVGGLAAGMAHEINNPLASIMGNAQVLETRLLLPLPQNELAAQEAGITLEALQSYLEKRGIPKMLNSVRSSGAQAAQIVSNMLSFSRKSEPVLAPENIVELLGKTLELARTDYDLKKNYDFKKIRIVREYEDNLPKIQGSASKLQQVFLNLLRNGAEAMGDKIYPAEQWPQFTLRVRRNAPWVRIELEDNGPGLSESVRKRVFEPFFTTKSVGKGTGLGLSVSYFIITEEHAGMMAVQTAEGEWTRFIIDLPVAMSSK</sequence>
<dbReference type="EC" id="2.7.13.3" evidence="2"/>
<keyword evidence="4" id="KW-0808">Transferase</keyword>
<feature type="domain" description="Histidine kinase" evidence="9">
    <location>
        <begin position="503"/>
        <end position="750"/>
    </location>
</feature>
<dbReference type="InterPro" id="IPR003661">
    <property type="entry name" value="HisK_dim/P_dom"/>
</dbReference>
<dbReference type="CDD" id="cd00130">
    <property type="entry name" value="PAS"/>
    <property type="match status" value="2"/>
</dbReference>
<evidence type="ECO:0000313" key="13">
    <source>
        <dbReference type="Proteomes" id="UP000639010"/>
    </source>
</evidence>
<dbReference type="InterPro" id="IPR000700">
    <property type="entry name" value="PAS-assoc_C"/>
</dbReference>
<feature type="domain" description="PAS" evidence="10">
    <location>
        <begin position="244"/>
        <end position="321"/>
    </location>
</feature>
<dbReference type="InterPro" id="IPR004358">
    <property type="entry name" value="Sig_transdc_His_kin-like_C"/>
</dbReference>
<evidence type="ECO:0000256" key="4">
    <source>
        <dbReference type="ARBA" id="ARBA00022679"/>
    </source>
</evidence>
<dbReference type="InterPro" id="IPR005467">
    <property type="entry name" value="His_kinase_dom"/>
</dbReference>
<evidence type="ECO:0000313" key="12">
    <source>
        <dbReference type="EMBL" id="MBE1425166.1"/>
    </source>
</evidence>
<dbReference type="InterPro" id="IPR036097">
    <property type="entry name" value="HisK_dim/P_sf"/>
</dbReference>
<dbReference type="SMART" id="SM00091">
    <property type="entry name" value="PAS"/>
    <property type="match status" value="2"/>
</dbReference>
<comment type="caution">
    <text evidence="12">The sequence shown here is derived from an EMBL/GenBank/DDBJ whole genome shotgun (WGS) entry which is preliminary data.</text>
</comment>
<comment type="catalytic activity">
    <reaction evidence="1">
        <text>ATP + protein L-histidine = ADP + protein N-phospho-L-histidine.</text>
        <dbReference type="EC" id="2.7.13.3"/>
    </reaction>
</comment>
<dbReference type="PROSITE" id="PS50113">
    <property type="entry name" value="PAC"/>
    <property type="match status" value="1"/>
</dbReference>
<accession>A0ABR9H378</accession>
<dbReference type="Gene3D" id="1.10.287.130">
    <property type="match status" value="1"/>
</dbReference>
<dbReference type="Gene3D" id="3.30.565.10">
    <property type="entry name" value="Histidine kinase-like ATPase, C-terminal domain"/>
    <property type="match status" value="1"/>
</dbReference>
<dbReference type="Pfam" id="PF01590">
    <property type="entry name" value="GAF"/>
    <property type="match status" value="1"/>
</dbReference>
<evidence type="ECO:0000259" key="10">
    <source>
        <dbReference type="PROSITE" id="PS50112"/>
    </source>
</evidence>
<evidence type="ECO:0000256" key="7">
    <source>
        <dbReference type="ARBA" id="ARBA00022840"/>
    </source>
</evidence>
<dbReference type="NCBIfam" id="TIGR00229">
    <property type="entry name" value="sensory_box"/>
    <property type="match status" value="2"/>
</dbReference>
<keyword evidence="5" id="KW-0547">Nucleotide-binding</keyword>
<keyword evidence="7" id="KW-0067">ATP-binding</keyword>
<evidence type="ECO:0000256" key="6">
    <source>
        <dbReference type="ARBA" id="ARBA00022777"/>
    </source>
</evidence>
<dbReference type="InterPro" id="IPR036890">
    <property type="entry name" value="HATPase_C_sf"/>
</dbReference>
<keyword evidence="6" id="KW-0418">Kinase</keyword>
<dbReference type="PROSITE" id="PS50112">
    <property type="entry name" value="PAS"/>
    <property type="match status" value="2"/>
</dbReference>
<dbReference type="SMART" id="SM00065">
    <property type="entry name" value="GAF"/>
    <property type="match status" value="1"/>
</dbReference>
<dbReference type="PANTHER" id="PTHR43065:SF42">
    <property type="entry name" value="TWO-COMPONENT SENSOR PPRA"/>
    <property type="match status" value="1"/>
</dbReference>
<evidence type="ECO:0000256" key="2">
    <source>
        <dbReference type="ARBA" id="ARBA00012438"/>
    </source>
</evidence>
<evidence type="ECO:0000256" key="5">
    <source>
        <dbReference type="ARBA" id="ARBA00022741"/>
    </source>
</evidence>
<dbReference type="PRINTS" id="PR00344">
    <property type="entry name" value="BCTRLSENSOR"/>
</dbReference>
<organism evidence="12 13">
    <name type="scientific">Desulfomicrobium macestii</name>
    <dbReference type="NCBI Taxonomy" id="90731"/>
    <lineage>
        <taxon>Bacteria</taxon>
        <taxon>Pseudomonadati</taxon>
        <taxon>Thermodesulfobacteriota</taxon>
        <taxon>Desulfovibrionia</taxon>
        <taxon>Desulfovibrionales</taxon>
        <taxon>Desulfomicrobiaceae</taxon>
        <taxon>Desulfomicrobium</taxon>
    </lineage>
</organism>
<dbReference type="InterPro" id="IPR013767">
    <property type="entry name" value="PAS_fold"/>
</dbReference>
<dbReference type="RefSeq" id="WP_192623485.1">
    <property type="nucleotide sequence ID" value="NZ_JADBGG010000011.1"/>
</dbReference>
<dbReference type="SUPFAM" id="SSF55785">
    <property type="entry name" value="PYP-like sensor domain (PAS domain)"/>
    <property type="match status" value="2"/>
</dbReference>
<dbReference type="InterPro" id="IPR000014">
    <property type="entry name" value="PAS"/>
</dbReference>
<dbReference type="SUPFAM" id="SSF55781">
    <property type="entry name" value="GAF domain-like"/>
    <property type="match status" value="1"/>
</dbReference>
<evidence type="ECO:0000256" key="8">
    <source>
        <dbReference type="ARBA" id="ARBA00023012"/>
    </source>
</evidence>
<feature type="domain" description="PAS" evidence="10">
    <location>
        <begin position="369"/>
        <end position="414"/>
    </location>
</feature>
<reference evidence="12 13" key="1">
    <citation type="submission" date="2020-10" db="EMBL/GenBank/DDBJ databases">
        <title>Genomic Encyclopedia of Type Strains, Phase IV (KMG-IV): sequencing the most valuable type-strain genomes for metagenomic binning, comparative biology and taxonomic classification.</title>
        <authorList>
            <person name="Goeker M."/>
        </authorList>
    </citation>
    <scope>NUCLEOTIDE SEQUENCE [LARGE SCALE GENOMIC DNA]</scope>
    <source>
        <strain evidence="12 13">DSM 4194</strain>
    </source>
</reference>
<dbReference type="SUPFAM" id="SSF55874">
    <property type="entry name" value="ATPase domain of HSP90 chaperone/DNA topoisomerase II/histidine kinase"/>
    <property type="match status" value="1"/>
</dbReference>
<dbReference type="Pfam" id="PF00512">
    <property type="entry name" value="HisKA"/>
    <property type="match status" value="1"/>
</dbReference>
<proteinExistence type="predicted"/>
<evidence type="ECO:0000259" key="11">
    <source>
        <dbReference type="PROSITE" id="PS50113"/>
    </source>
</evidence>
<evidence type="ECO:0000256" key="1">
    <source>
        <dbReference type="ARBA" id="ARBA00000085"/>
    </source>
</evidence>
<dbReference type="SMART" id="SM00388">
    <property type="entry name" value="HisKA"/>
    <property type="match status" value="1"/>
</dbReference>
<dbReference type="Pfam" id="PF00989">
    <property type="entry name" value="PAS"/>
    <property type="match status" value="1"/>
</dbReference>
<dbReference type="PROSITE" id="PS50109">
    <property type="entry name" value="HIS_KIN"/>
    <property type="match status" value="1"/>
</dbReference>
<dbReference type="Proteomes" id="UP000639010">
    <property type="component" value="Unassembled WGS sequence"/>
</dbReference>
<dbReference type="SUPFAM" id="SSF47384">
    <property type="entry name" value="Homodimeric domain of signal transducing histidine kinase"/>
    <property type="match status" value="1"/>
</dbReference>
<dbReference type="SMART" id="SM00387">
    <property type="entry name" value="HATPase_c"/>
    <property type="match status" value="1"/>
</dbReference>
<keyword evidence="8" id="KW-0902">Two-component regulatory system</keyword>
<dbReference type="CDD" id="cd00082">
    <property type="entry name" value="HisKA"/>
    <property type="match status" value="1"/>
</dbReference>
<dbReference type="PANTHER" id="PTHR43065">
    <property type="entry name" value="SENSOR HISTIDINE KINASE"/>
    <property type="match status" value="1"/>
</dbReference>
<dbReference type="InterPro" id="IPR013656">
    <property type="entry name" value="PAS_4"/>
</dbReference>
<dbReference type="InterPro" id="IPR035965">
    <property type="entry name" value="PAS-like_dom_sf"/>
</dbReference>
<dbReference type="Gene3D" id="3.30.450.40">
    <property type="match status" value="1"/>
</dbReference>
<dbReference type="InterPro" id="IPR003018">
    <property type="entry name" value="GAF"/>
</dbReference>
<gene>
    <name evidence="12" type="ORF">H4684_001810</name>
</gene>
<protein>
    <recommendedName>
        <fullName evidence="2">histidine kinase</fullName>
        <ecNumber evidence="2">2.7.13.3</ecNumber>
    </recommendedName>
</protein>
<dbReference type="Pfam" id="PF02518">
    <property type="entry name" value="HATPase_c"/>
    <property type="match status" value="1"/>
</dbReference>
<feature type="domain" description="PAC" evidence="11">
    <location>
        <begin position="316"/>
        <end position="368"/>
    </location>
</feature>
<keyword evidence="13" id="KW-1185">Reference proteome</keyword>
<dbReference type="Pfam" id="PF08448">
    <property type="entry name" value="PAS_4"/>
    <property type="match status" value="1"/>
</dbReference>
<evidence type="ECO:0000256" key="3">
    <source>
        <dbReference type="ARBA" id="ARBA00022553"/>
    </source>
</evidence>
<dbReference type="Gene3D" id="3.30.450.20">
    <property type="entry name" value="PAS domain"/>
    <property type="match status" value="2"/>
</dbReference>
<keyword evidence="3" id="KW-0597">Phosphoprotein</keyword>
<dbReference type="InterPro" id="IPR029016">
    <property type="entry name" value="GAF-like_dom_sf"/>
</dbReference>
<name>A0ABR9H378_9BACT</name>
<evidence type="ECO:0000259" key="9">
    <source>
        <dbReference type="PROSITE" id="PS50109"/>
    </source>
</evidence>
<dbReference type="EMBL" id="JADBGG010000011">
    <property type="protein sequence ID" value="MBE1425166.1"/>
    <property type="molecule type" value="Genomic_DNA"/>
</dbReference>
<dbReference type="InterPro" id="IPR003594">
    <property type="entry name" value="HATPase_dom"/>
</dbReference>